<dbReference type="EMBL" id="JBHUOF010000021">
    <property type="protein sequence ID" value="MFD2800755.1"/>
    <property type="molecule type" value="Genomic_DNA"/>
</dbReference>
<accession>A0ABW5WEG5</accession>
<protein>
    <submittedName>
        <fullName evidence="3">Endonuclease/exonuclease/phosphatase family protein</fullName>
    </submittedName>
</protein>
<dbReference type="Gene3D" id="3.60.10.10">
    <property type="entry name" value="Endonuclease/exonuclease/phosphatase"/>
    <property type="match status" value="1"/>
</dbReference>
<keyword evidence="4" id="KW-1185">Reference proteome</keyword>
<gene>
    <name evidence="3" type="ORF">ACFS2C_15285</name>
</gene>
<reference evidence="4" key="1">
    <citation type="journal article" date="2019" name="Int. J. Syst. Evol. Microbiol.">
        <title>The Global Catalogue of Microorganisms (GCM) 10K type strain sequencing project: providing services to taxonomists for standard genome sequencing and annotation.</title>
        <authorList>
            <consortium name="The Broad Institute Genomics Platform"/>
            <consortium name="The Broad Institute Genome Sequencing Center for Infectious Disease"/>
            <person name="Wu L."/>
            <person name="Ma J."/>
        </authorList>
    </citation>
    <scope>NUCLEOTIDE SEQUENCE [LARGE SCALE GENOMIC DNA]</scope>
    <source>
        <strain evidence="4">IBRC-M 10906</strain>
    </source>
</reference>
<keyword evidence="3" id="KW-0540">Nuclease</keyword>
<evidence type="ECO:0000313" key="3">
    <source>
        <dbReference type="EMBL" id="MFD2800755.1"/>
    </source>
</evidence>
<evidence type="ECO:0000259" key="2">
    <source>
        <dbReference type="Pfam" id="PF03372"/>
    </source>
</evidence>
<dbReference type="RefSeq" id="WP_377390496.1">
    <property type="nucleotide sequence ID" value="NZ_JBHSAN010000024.1"/>
</dbReference>
<evidence type="ECO:0000313" key="4">
    <source>
        <dbReference type="Proteomes" id="UP001597478"/>
    </source>
</evidence>
<comment type="caution">
    <text evidence="3">The sequence shown here is derived from an EMBL/GenBank/DDBJ whole genome shotgun (WGS) entry which is preliminary data.</text>
</comment>
<dbReference type="GO" id="GO:0004519">
    <property type="term" value="F:endonuclease activity"/>
    <property type="evidence" value="ECO:0007669"/>
    <property type="project" value="UniProtKB-KW"/>
</dbReference>
<organism evidence="3 4">
    <name type="scientific">Prauserella oleivorans</name>
    <dbReference type="NCBI Taxonomy" id="1478153"/>
    <lineage>
        <taxon>Bacteria</taxon>
        <taxon>Bacillati</taxon>
        <taxon>Actinomycetota</taxon>
        <taxon>Actinomycetes</taxon>
        <taxon>Pseudonocardiales</taxon>
        <taxon>Pseudonocardiaceae</taxon>
        <taxon>Prauserella</taxon>
    </lineage>
</organism>
<dbReference type="PANTHER" id="PTHR42834">
    <property type="entry name" value="ENDONUCLEASE/EXONUCLEASE/PHOSPHATASE FAMILY PROTEIN (AFU_ORTHOLOGUE AFUA_3G09210)"/>
    <property type="match status" value="1"/>
</dbReference>
<feature type="region of interest" description="Disordered" evidence="1">
    <location>
        <begin position="278"/>
        <end position="314"/>
    </location>
</feature>
<dbReference type="Pfam" id="PF03372">
    <property type="entry name" value="Exo_endo_phos"/>
    <property type="match status" value="1"/>
</dbReference>
<sequence length="314" mass="33092">MAVIGTWNLENLFLPGADAGPTSTEAYETKLDSLAATIVRAAPDVLAVQEVGSPEALADLVTRLPGEWHTELAEPDARGIRVGLLARTPLTAPAQAARFPEPLAPVQVADDGSTVEQMGRPALKAVADLDGTEVTLVSCHLKSKLLTYPGGRFSPRDEHERARYAVYALGRRAAEAATVRAFVTELLAGQGRDRALAVLGDPNDGPHAATTTLLHGPPGSELGTAGFTRSDQGDGARLWNLTSLILEADRFSRIYQGRQELIDHVLVSHALVGKAGEVATAESGGGGSVGDDPTDRRDAPGSDHRPVFAHLRLS</sequence>
<proteinExistence type="predicted"/>
<evidence type="ECO:0000256" key="1">
    <source>
        <dbReference type="SAM" id="MobiDB-lite"/>
    </source>
</evidence>
<feature type="compositionally biased region" description="Basic and acidic residues" evidence="1">
    <location>
        <begin position="293"/>
        <end position="306"/>
    </location>
</feature>
<feature type="domain" description="Endonuclease/exonuclease/phosphatase" evidence="2">
    <location>
        <begin position="5"/>
        <end position="304"/>
    </location>
</feature>
<name>A0ABW5WEG5_9PSEU</name>
<dbReference type="Proteomes" id="UP001597478">
    <property type="component" value="Unassembled WGS sequence"/>
</dbReference>
<dbReference type="SUPFAM" id="SSF56219">
    <property type="entry name" value="DNase I-like"/>
    <property type="match status" value="1"/>
</dbReference>
<dbReference type="PANTHER" id="PTHR42834:SF1">
    <property type="entry name" value="ENDONUCLEASE_EXONUCLEASE_PHOSPHATASE FAMILY PROTEIN (AFU_ORTHOLOGUE AFUA_3G09210)"/>
    <property type="match status" value="1"/>
</dbReference>
<keyword evidence="3" id="KW-0255">Endonuclease</keyword>
<keyword evidence="3" id="KW-0378">Hydrolase</keyword>
<dbReference type="InterPro" id="IPR036691">
    <property type="entry name" value="Endo/exonu/phosph_ase_sf"/>
</dbReference>
<dbReference type="InterPro" id="IPR005135">
    <property type="entry name" value="Endo/exonuclease/phosphatase"/>
</dbReference>